<evidence type="ECO:0000259" key="1">
    <source>
        <dbReference type="Pfam" id="PF06985"/>
    </source>
</evidence>
<dbReference type="VEuPathDB" id="FungiDB:F4678DRAFT_470803"/>
<reference evidence="2" key="1">
    <citation type="submission" date="2022-07" db="EMBL/GenBank/DDBJ databases">
        <title>Genome Sequence of Xylaria arbuscula.</title>
        <authorList>
            <person name="Buettner E."/>
        </authorList>
    </citation>
    <scope>NUCLEOTIDE SEQUENCE</scope>
    <source>
        <strain evidence="2">VT107</strain>
    </source>
</reference>
<dbReference type="PANTHER" id="PTHR24148:SF64">
    <property type="entry name" value="HETEROKARYON INCOMPATIBILITY DOMAIN-CONTAINING PROTEIN"/>
    <property type="match status" value="1"/>
</dbReference>
<evidence type="ECO:0000313" key="2">
    <source>
        <dbReference type="EMBL" id="KAJ3575796.1"/>
    </source>
</evidence>
<dbReference type="InterPro" id="IPR052895">
    <property type="entry name" value="HetReg/Transcr_Mod"/>
</dbReference>
<dbReference type="EMBL" id="JANPWZ010000517">
    <property type="protein sequence ID" value="KAJ3575796.1"/>
    <property type="molecule type" value="Genomic_DNA"/>
</dbReference>
<gene>
    <name evidence="2" type="ORF">NPX13_g3907</name>
</gene>
<sequence>MEEAQHQYRPLRKDESIRVLTLDPGKHGDTLTGALEHVSVDNPGRYEALSYVWADSGPPDTAYDILIRDDDGVKQRLALRGGSIFAALNQLRLSDRPRRIWADQCCINQDDLVERSQQLQFMNKIYRDATQVLAWLGRDTKNEATSAFNLIRELDAILESHTVDGVFRNLGESDLERRLTDGRETLRALTSRAWFRRGWIVQEIGTGAPATIKWGDAEISWETLAKPDETTHHANRFNFIYELQRARHLHFSDDRDRIFAFLGHFSVHSLHPLACGPVSIMADYAKTVEETYIDLAVGMLRANPAALCIVLAAVQHRRGKVPSYNKTRVEGSVIMDTSSSYKSHLPSWVPDWRWFEGIILAEPICPHRAHRNSNVKFEIIEKEQLLVLQAYGIEIDVVAACSQPMLSRGFYERKLPGQPPSMIEGLWSEICRKKDFNLNDRYLNDQPAFFAFMQTLSNGCVQAAGHEGTPYEDVSDDVWLQKAARYVVETLDRSVGISRDILDVAEATKHEDHHEKWSRWATSASESRIFAETRNGYYVLGPAALEVGDIANATFMG</sequence>
<protein>
    <recommendedName>
        <fullName evidence="1">Heterokaryon incompatibility domain-containing protein</fullName>
    </recommendedName>
</protein>
<evidence type="ECO:0000313" key="3">
    <source>
        <dbReference type="Proteomes" id="UP001148614"/>
    </source>
</evidence>
<organism evidence="2 3">
    <name type="scientific">Xylaria arbuscula</name>
    <dbReference type="NCBI Taxonomy" id="114810"/>
    <lineage>
        <taxon>Eukaryota</taxon>
        <taxon>Fungi</taxon>
        <taxon>Dikarya</taxon>
        <taxon>Ascomycota</taxon>
        <taxon>Pezizomycotina</taxon>
        <taxon>Sordariomycetes</taxon>
        <taxon>Xylariomycetidae</taxon>
        <taxon>Xylariales</taxon>
        <taxon>Xylariaceae</taxon>
        <taxon>Xylaria</taxon>
    </lineage>
</organism>
<dbReference type="PANTHER" id="PTHR24148">
    <property type="entry name" value="ANKYRIN REPEAT DOMAIN-CONTAINING PROTEIN 39 HOMOLOG-RELATED"/>
    <property type="match status" value="1"/>
</dbReference>
<dbReference type="AlphaFoldDB" id="A0A9W8NH11"/>
<feature type="domain" description="Heterokaryon incompatibility" evidence="1">
    <location>
        <begin position="46"/>
        <end position="203"/>
    </location>
</feature>
<comment type="caution">
    <text evidence="2">The sequence shown here is derived from an EMBL/GenBank/DDBJ whole genome shotgun (WGS) entry which is preliminary data.</text>
</comment>
<name>A0A9W8NH11_9PEZI</name>
<dbReference type="Proteomes" id="UP001148614">
    <property type="component" value="Unassembled WGS sequence"/>
</dbReference>
<keyword evidence="3" id="KW-1185">Reference proteome</keyword>
<dbReference type="Pfam" id="PF06985">
    <property type="entry name" value="HET"/>
    <property type="match status" value="1"/>
</dbReference>
<accession>A0A9W8NH11</accession>
<proteinExistence type="predicted"/>
<dbReference type="InterPro" id="IPR010730">
    <property type="entry name" value="HET"/>
</dbReference>